<dbReference type="InterPro" id="IPR036249">
    <property type="entry name" value="Thioredoxin-like_sf"/>
</dbReference>
<organism evidence="2 3">
    <name type="scientific">Faecalibaculum rodentium</name>
    <dbReference type="NCBI Taxonomy" id="1702221"/>
    <lineage>
        <taxon>Bacteria</taxon>
        <taxon>Bacillati</taxon>
        <taxon>Bacillota</taxon>
        <taxon>Erysipelotrichia</taxon>
        <taxon>Erysipelotrichales</taxon>
        <taxon>Erysipelotrichaceae</taxon>
        <taxon>Faecalibaculum</taxon>
    </lineage>
</organism>
<evidence type="ECO:0000259" key="1">
    <source>
        <dbReference type="Pfam" id="PF01323"/>
    </source>
</evidence>
<dbReference type="AlphaFoldDB" id="A0A140DY09"/>
<dbReference type="EMBL" id="CP011391">
    <property type="protein sequence ID" value="AMK55536.1"/>
    <property type="molecule type" value="Genomic_DNA"/>
</dbReference>
<evidence type="ECO:0000313" key="2">
    <source>
        <dbReference type="EMBL" id="AMK55536.1"/>
    </source>
</evidence>
<keyword evidence="3" id="KW-1185">Reference proteome</keyword>
<dbReference type="GO" id="GO:0016491">
    <property type="term" value="F:oxidoreductase activity"/>
    <property type="evidence" value="ECO:0007669"/>
    <property type="project" value="InterPro"/>
</dbReference>
<dbReference type="Proteomes" id="UP000069771">
    <property type="component" value="Chromosome"/>
</dbReference>
<evidence type="ECO:0000313" key="3">
    <source>
        <dbReference type="Proteomes" id="UP000069771"/>
    </source>
</evidence>
<dbReference type="GeneID" id="78478931"/>
<protein>
    <recommendedName>
        <fullName evidence="1">DSBA-like thioredoxin domain-containing protein</fullName>
    </recommendedName>
</protein>
<dbReference type="OrthoDB" id="9799122at2"/>
<dbReference type="Pfam" id="PF01323">
    <property type="entry name" value="DSBA"/>
    <property type="match status" value="1"/>
</dbReference>
<reference evidence="2 3" key="1">
    <citation type="journal article" date="2016" name="Gut Pathog.">
        <title>Whole genome sequencing of "Faecalibaculum rodentium" ALO17, isolated from C57BL/6J laboratory mouse feces.</title>
        <authorList>
            <person name="Lim S."/>
            <person name="Chang D.H."/>
            <person name="Ahn S."/>
            <person name="Kim B.C."/>
        </authorList>
    </citation>
    <scope>NUCLEOTIDE SEQUENCE [LARGE SCALE GENOMIC DNA]</scope>
    <source>
        <strain evidence="2 3">Alo17</strain>
    </source>
</reference>
<accession>A0A140DY09</accession>
<name>A0A140DY09_9FIRM</name>
<dbReference type="PANTHER" id="PTHR13887:SF41">
    <property type="entry name" value="THIOREDOXIN SUPERFAMILY PROTEIN"/>
    <property type="match status" value="1"/>
</dbReference>
<dbReference type="KEGG" id="fro:AALO17_24020"/>
<proteinExistence type="predicted"/>
<dbReference type="InterPro" id="IPR001853">
    <property type="entry name" value="DSBA-like_thioredoxin_dom"/>
</dbReference>
<dbReference type="STRING" id="1702221.AALO17_24020"/>
<dbReference type="Gene3D" id="3.40.30.10">
    <property type="entry name" value="Glutaredoxin"/>
    <property type="match status" value="1"/>
</dbReference>
<sequence>MINIVLWADLQCPFCYVGETNLQHAIEELGLQDQVRLDIKSREIHRPEDGDGDMEMFEIFQQKDGFTPDGARAQIEKINTMGREEAGLHFDFGKVHESNDHDAHRLYKLGRDCNLGPQVRKALHDAYFVNCEKLADPEVLVKAGKAAGLEEDLIRRMLKEGWYENEVANDEMEYDALAIESVPYFIVDQEVIPEHLTKDEFIKVLQNHLPVGQTQN</sequence>
<feature type="domain" description="DSBA-like thioredoxin" evidence="1">
    <location>
        <begin position="4"/>
        <end position="193"/>
    </location>
</feature>
<dbReference type="PANTHER" id="PTHR13887">
    <property type="entry name" value="GLUTATHIONE S-TRANSFERASE KAPPA"/>
    <property type="match status" value="1"/>
</dbReference>
<gene>
    <name evidence="2" type="ORF">AALO17_24020</name>
</gene>
<dbReference type="RefSeq" id="WP_067559311.1">
    <property type="nucleotide sequence ID" value="NZ_CAMTBT010000050.1"/>
</dbReference>
<dbReference type="SUPFAM" id="SSF52833">
    <property type="entry name" value="Thioredoxin-like"/>
    <property type="match status" value="1"/>
</dbReference>